<dbReference type="Gene3D" id="3.40.50.410">
    <property type="entry name" value="von Willebrand factor, type A domain"/>
    <property type="match status" value="1"/>
</dbReference>
<dbReference type="GO" id="GO:0032991">
    <property type="term" value="C:protein-containing complex"/>
    <property type="evidence" value="ECO:0007669"/>
    <property type="project" value="UniProtKB-ARBA"/>
</dbReference>
<dbReference type="PANTHER" id="PTHR45737">
    <property type="entry name" value="VON WILLEBRAND FACTOR A DOMAIN-CONTAINING PROTEIN 5A"/>
    <property type="match status" value="1"/>
</dbReference>
<dbReference type="InterPro" id="IPR002035">
    <property type="entry name" value="VWF_A"/>
</dbReference>
<comment type="caution">
    <text evidence="2">The sequence shown here is derived from an EMBL/GenBank/DDBJ whole genome shotgun (WGS) entry which is preliminary data.</text>
</comment>
<dbReference type="AlphaFoldDB" id="A0A8J5CQ37"/>
<evidence type="ECO:0000313" key="3">
    <source>
        <dbReference type="Proteomes" id="UP000770661"/>
    </source>
</evidence>
<feature type="domain" description="VWFA" evidence="1">
    <location>
        <begin position="9"/>
        <end position="85"/>
    </location>
</feature>
<gene>
    <name evidence="2" type="primary">VWA5A_2</name>
    <name evidence="2" type="ORF">GWK47_008530</name>
</gene>
<dbReference type="PANTHER" id="PTHR45737:SF6">
    <property type="entry name" value="VON WILLEBRAND FACTOR A DOMAIN-CONTAINING PROTEIN 5A"/>
    <property type="match status" value="1"/>
</dbReference>
<protein>
    <submittedName>
        <fullName evidence="2">von Willebrand factor A domain-containing protein 5A</fullName>
    </submittedName>
</protein>
<accession>A0A8J5CQ37</accession>
<dbReference type="SUPFAM" id="SSF53300">
    <property type="entry name" value="vWA-like"/>
    <property type="match status" value="1"/>
</dbReference>
<dbReference type="Proteomes" id="UP000770661">
    <property type="component" value="Unassembled WGS sequence"/>
</dbReference>
<evidence type="ECO:0000259" key="1">
    <source>
        <dbReference type="Pfam" id="PF13768"/>
    </source>
</evidence>
<feature type="domain" description="VWFA" evidence="1">
    <location>
        <begin position="161"/>
        <end position="215"/>
    </location>
</feature>
<keyword evidence="3" id="KW-1185">Reference proteome</keyword>
<dbReference type="InterPro" id="IPR036465">
    <property type="entry name" value="vWFA_dom_sf"/>
</dbReference>
<dbReference type="EMBL" id="JACEEZ010018436">
    <property type="protein sequence ID" value="KAG0716911.1"/>
    <property type="molecule type" value="Genomic_DNA"/>
</dbReference>
<sequence>MQGESIVSARATLLLFLKSLPRGCLFNVVSFGNTFSMLFREGSQEYSQDTLLAACQLQSGMQADMGGTEILRPMQHIYSKPPTPGFSRQRGRKHMPTFPRVKKGERTYFTTKNIIAMSWIDKRDVNLLSSVHRPIMQTSKSYDYKEKNIDKPEAVMDYNINMRQILLITDGEVWNVDEVLGLVGRHAHETRVFSVGVGHGASTALVRGVARAGGGGPRWWWARGRYWQVSYSRRWVCVYLVVFIHL</sequence>
<proteinExistence type="predicted"/>
<reference evidence="2" key="1">
    <citation type="submission" date="2020-07" db="EMBL/GenBank/DDBJ databases">
        <title>The High-quality genome of the commercially important snow crab, Chionoecetes opilio.</title>
        <authorList>
            <person name="Jeong J.-H."/>
            <person name="Ryu S."/>
        </authorList>
    </citation>
    <scope>NUCLEOTIDE SEQUENCE</scope>
    <source>
        <strain evidence="2">MADBK_172401_WGS</strain>
        <tissue evidence="2">Digestive gland</tissue>
    </source>
</reference>
<evidence type="ECO:0000313" key="2">
    <source>
        <dbReference type="EMBL" id="KAG0716911.1"/>
    </source>
</evidence>
<name>A0A8J5CQ37_CHIOP</name>
<dbReference type="OrthoDB" id="1729737at2759"/>
<dbReference type="Pfam" id="PF13768">
    <property type="entry name" value="VWA_3"/>
    <property type="match status" value="2"/>
</dbReference>
<organism evidence="2 3">
    <name type="scientific">Chionoecetes opilio</name>
    <name type="common">Atlantic snow crab</name>
    <name type="synonym">Cancer opilio</name>
    <dbReference type="NCBI Taxonomy" id="41210"/>
    <lineage>
        <taxon>Eukaryota</taxon>
        <taxon>Metazoa</taxon>
        <taxon>Ecdysozoa</taxon>
        <taxon>Arthropoda</taxon>
        <taxon>Crustacea</taxon>
        <taxon>Multicrustacea</taxon>
        <taxon>Malacostraca</taxon>
        <taxon>Eumalacostraca</taxon>
        <taxon>Eucarida</taxon>
        <taxon>Decapoda</taxon>
        <taxon>Pleocyemata</taxon>
        <taxon>Brachyura</taxon>
        <taxon>Eubrachyura</taxon>
        <taxon>Majoidea</taxon>
        <taxon>Majidae</taxon>
        <taxon>Chionoecetes</taxon>
    </lineage>
</organism>